<reference evidence="1" key="1">
    <citation type="submission" date="2016-07" db="EMBL/GenBank/DDBJ databases">
        <authorList>
            <person name="Bretaudeau A."/>
        </authorList>
    </citation>
    <scope>NUCLEOTIDE SEQUENCE</scope>
    <source>
        <strain evidence="1">Rice</strain>
        <tissue evidence="1">Whole body</tissue>
    </source>
</reference>
<protein>
    <submittedName>
        <fullName evidence="1">SFRICE_027899</fullName>
    </submittedName>
</protein>
<organism evidence="1">
    <name type="scientific">Spodoptera frugiperda</name>
    <name type="common">Fall armyworm</name>
    <dbReference type="NCBI Taxonomy" id="7108"/>
    <lineage>
        <taxon>Eukaryota</taxon>
        <taxon>Metazoa</taxon>
        <taxon>Ecdysozoa</taxon>
        <taxon>Arthropoda</taxon>
        <taxon>Hexapoda</taxon>
        <taxon>Insecta</taxon>
        <taxon>Pterygota</taxon>
        <taxon>Neoptera</taxon>
        <taxon>Endopterygota</taxon>
        <taxon>Lepidoptera</taxon>
        <taxon>Glossata</taxon>
        <taxon>Ditrysia</taxon>
        <taxon>Noctuoidea</taxon>
        <taxon>Noctuidae</taxon>
        <taxon>Amphipyrinae</taxon>
        <taxon>Spodoptera</taxon>
    </lineage>
</organism>
<sequence length="327" mass="37269">MMPHTRIFPCVVVAFTNIQVHIHMTPRPSVNEQTDHLMTSNRRRPWTPETPEALQVRCRPLGDRNLRVVGESGFRKIGKGEALKVRCRPFCELGIKGLLRNLNLSNPRIRKIRKGYNWASGNLTHTTQALFHDRFGRFGLLNDKHSTELCNGGILRAHVHDAANAPPLRCHRAATARSRRPRAATAPPPRYQRAAAAWFYHTLLATKNCFQTAWHILCFRYFGTVASAMFTDELEYMRWYAKFKRCKRSGDAVSNWGLSLLYNTIVSEWPIIEQCKRDGAIPRPETTVCGSHVGSCINRARYTLHGSRLPSHRTNRVNLGSINVTFS</sequence>
<accession>A0A2H1WPY9</accession>
<dbReference type="AlphaFoldDB" id="A0A2H1WPY9"/>
<gene>
    <name evidence="1" type="ORF">SFRICE_027899</name>
</gene>
<proteinExistence type="predicted"/>
<name>A0A2H1WPY9_SPOFR</name>
<dbReference type="EMBL" id="ODYU01010167">
    <property type="protein sequence ID" value="SOQ55098.1"/>
    <property type="molecule type" value="Genomic_DNA"/>
</dbReference>
<evidence type="ECO:0000313" key="1">
    <source>
        <dbReference type="EMBL" id="SOQ55098.1"/>
    </source>
</evidence>